<proteinExistence type="predicted"/>
<name>A0A518E3D1_9BACT</name>
<evidence type="ECO:0000313" key="1">
    <source>
        <dbReference type="EMBL" id="QDU98597.1"/>
    </source>
</evidence>
<gene>
    <name evidence="1" type="ORF">Pla8534_64680</name>
</gene>
<dbReference type="InterPro" id="IPR013406">
    <property type="entry name" value="CHP02574_addiction_mod"/>
</dbReference>
<keyword evidence="2" id="KW-1185">Reference proteome</keyword>
<reference evidence="1 2" key="1">
    <citation type="submission" date="2019-02" db="EMBL/GenBank/DDBJ databases">
        <title>Deep-cultivation of Planctomycetes and their phenomic and genomic characterization uncovers novel biology.</title>
        <authorList>
            <person name="Wiegand S."/>
            <person name="Jogler M."/>
            <person name="Boedeker C."/>
            <person name="Pinto D."/>
            <person name="Vollmers J."/>
            <person name="Rivas-Marin E."/>
            <person name="Kohn T."/>
            <person name="Peeters S.H."/>
            <person name="Heuer A."/>
            <person name="Rast P."/>
            <person name="Oberbeckmann S."/>
            <person name="Bunk B."/>
            <person name="Jeske O."/>
            <person name="Meyerdierks A."/>
            <person name="Storesund J.E."/>
            <person name="Kallscheuer N."/>
            <person name="Luecker S."/>
            <person name="Lage O.M."/>
            <person name="Pohl T."/>
            <person name="Merkel B.J."/>
            <person name="Hornburger P."/>
            <person name="Mueller R.-W."/>
            <person name="Bruemmer F."/>
            <person name="Labrenz M."/>
            <person name="Spormann A.M."/>
            <person name="Op den Camp H."/>
            <person name="Overmann J."/>
            <person name="Amann R."/>
            <person name="Jetten M.S.M."/>
            <person name="Mascher T."/>
            <person name="Medema M.H."/>
            <person name="Devos D.P."/>
            <person name="Kaster A.-K."/>
            <person name="Ovreas L."/>
            <person name="Rohde M."/>
            <person name="Galperin M.Y."/>
            <person name="Jogler C."/>
        </authorList>
    </citation>
    <scope>NUCLEOTIDE SEQUENCE [LARGE SCALE GENOMIC DNA]</scope>
    <source>
        <strain evidence="1 2">Pla85_3_4</strain>
    </source>
</reference>
<dbReference type="EMBL" id="CP036433">
    <property type="protein sequence ID" value="QDU98597.1"/>
    <property type="molecule type" value="Genomic_DNA"/>
</dbReference>
<organism evidence="1 2">
    <name type="scientific">Lignipirellula cremea</name>
    <dbReference type="NCBI Taxonomy" id="2528010"/>
    <lineage>
        <taxon>Bacteria</taxon>
        <taxon>Pseudomonadati</taxon>
        <taxon>Planctomycetota</taxon>
        <taxon>Planctomycetia</taxon>
        <taxon>Pirellulales</taxon>
        <taxon>Pirellulaceae</taxon>
        <taxon>Lignipirellula</taxon>
    </lineage>
</organism>
<protein>
    <submittedName>
        <fullName evidence="1">Addiction module component</fullName>
    </submittedName>
</protein>
<dbReference type="RefSeq" id="WP_197442749.1">
    <property type="nucleotide sequence ID" value="NZ_CP036433.1"/>
</dbReference>
<accession>A0A518E3D1</accession>
<dbReference type="Pfam" id="PF09720">
    <property type="entry name" value="Unstab_antitox"/>
    <property type="match status" value="1"/>
</dbReference>
<dbReference type="KEGG" id="lcre:Pla8534_64680"/>
<dbReference type="Proteomes" id="UP000317648">
    <property type="component" value="Chromosome"/>
</dbReference>
<dbReference type="AlphaFoldDB" id="A0A518E3D1"/>
<sequence length="84" mass="9350">MTEQTEKLIAEALQLSAEERAAIIDALLTSDPLIDVDHGPEDPPEEVEAAWRQELQRRSDDLKTGRVQGVPADEVLARMTKRDA</sequence>
<evidence type="ECO:0000313" key="2">
    <source>
        <dbReference type="Proteomes" id="UP000317648"/>
    </source>
</evidence>
<dbReference type="NCBIfam" id="TIGR02574">
    <property type="entry name" value="stabl_TIGR02574"/>
    <property type="match status" value="1"/>
</dbReference>